<proteinExistence type="predicted"/>
<feature type="transmembrane region" description="Helical" evidence="7">
    <location>
        <begin position="308"/>
        <end position="327"/>
    </location>
</feature>
<comment type="caution">
    <text evidence="9">The sequence shown here is derived from an EMBL/GenBank/DDBJ whole genome shotgun (WGS) entry which is preliminary data.</text>
</comment>
<accession>A0A1F5VGA4</accession>
<feature type="transmembrane region" description="Helical" evidence="7">
    <location>
        <begin position="162"/>
        <end position="177"/>
    </location>
</feature>
<keyword evidence="3" id="KW-0808">Transferase</keyword>
<dbReference type="InterPro" id="IPR003342">
    <property type="entry name" value="ArnT-like_N"/>
</dbReference>
<evidence type="ECO:0000256" key="1">
    <source>
        <dbReference type="ARBA" id="ARBA00004127"/>
    </source>
</evidence>
<evidence type="ECO:0000313" key="10">
    <source>
        <dbReference type="Proteomes" id="UP000179251"/>
    </source>
</evidence>
<evidence type="ECO:0000256" key="4">
    <source>
        <dbReference type="ARBA" id="ARBA00022692"/>
    </source>
</evidence>
<comment type="subcellular location">
    <subcellularLocation>
        <location evidence="1">Endomembrane system</location>
        <topology evidence="1">Multi-pass membrane protein</topology>
    </subcellularLocation>
</comment>
<feature type="transmembrane region" description="Helical" evidence="7">
    <location>
        <begin position="69"/>
        <end position="89"/>
    </location>
</feature>
<dbReference type="EMBL" id="MFHD01000017">
    <property type="protein sequence ID" value="OGF62454.1"/>
    <property type="molecule type" value="Genomic_DNA"/>
</dbReference>
<feature type="transmembrane region" description="Helical" evidence="7">
    <location>
        <begin position="364"/>
        <end position="384"/>
    </location>
</feature>
<evidence type="ECO:0000313" key="9">
    <source>
        <dbReference type="EMBL" id="OGF62454.1"/>
    </source>
</evidence>
<evidence type="ECO:0000256" key="7">
    <source>
        <dbReference type="SAM" id="Phobius"/>
    </source>
</evidence>
<name>A0A1F5VGA4_9BACT</name>
<dbReference type="STRING" id="1798325.A2834_03235"/>
<gene>
    <name evidence="9" type="ORF">A2834_03235</name>
</gene>
<feature type="domain" description="ArnT-like N-terminal" evidence="8">
    <location>
        <begin position="108"/>
        <end position="251"/>
    </location>
</feature>
<evidence type="ECO:0000256" key="3">
    <source>
        <dbReference type="ARBA" id="ARBA00022679"/>
    </source>
</evidence>
<evidence type="ECO:0000256" key="5">
    <source>
        <dbReference type="ARBA" id="ARBA00022989"/>
    </source>
</evidence>
<feature type="transmembrane region" description="Helical" evidence="7">
    <location>
        <begin position="189"/>
        <end position="212"/>
    </location>
</feature>
<evidence type="ECO:0000256" key="6">
    <source>
        <dbReference type="ARBA" id="ARBA00023136"/>
    </source>
</evidence>
<dbReference type="GO" id="GO:0000030">
    <property type="term" value="F:mannosyltransferase activity"/>
    <property type="evidence" value="ECO:0007669"/>
    <property type="project" value="InterPro"/>
</dbReference>
<feature type="transmembrane region" description="Helical" evidence="7">
    <location>
        <begin position="283"/>
        <end position="302"/>
    </location>
</feature>
<dbReference type="Pfam" id="PF02366">
    <property type="entry name" value="PMT"/>
    <property type="match status" value="1"/>
</dbReference>
<feature type="transmembrane region" description="Helical" evidence="7">
    <location>
        <begin position="232"/>
        <end position="251"/>
    </location>
</feature>
<organism evidence="9 10">
    <name type="scientific">Candidatus Giovannonibacteria bacterium RIFCSPHIGHO2_01_FULL_45_23</name>
    <dbReference type="NCBI Taxonomy" id="1798325"/>
    <lineage>
        <taxon>Bacteria</taxon>
        <taxon>Candidatus Giovannoniibacteriota</taxon>
    </lineage>
</organism>
<protein>
    <recommendedName>
        <fullName evidence="8">ArnT-like N-terminal domain-containing protein</fullName>
    </recommendedName>
</protein>
<reference evidence="9 10" key="1">
    <citation type="journal article" date="2016" name="Nat. Commun.">
        <title>Thousands of microbial genomes shed light on interconnected biogeochemical processes in an aquifer system.</title>
        <authorList>
            <person name="Anantharaman K."/>
            <person name="Brown C.T."/>
            <person name="Hug L.A."/>
            <person name="Sharon I."/>
            <person name="Castelle C.J."/>
            <person name="Probst A.J."/>
            <person name="Thomas B.C."/>
            <person name="Singh A."/>
            <person name="Wilkins M.J."/>
            <person name="Karaoz U."/>
            <person name="Brodie E.L."/>
            <person name="Williams K.H."/>
            <person name="Hubbard S.S."/>
            <person name="Banfield J.F."/>
        </authorList>
    </citation>
    <scope>NUCLEOTIDE SEQUENCE [LARGE SCALE GENOMIC DNA]</scope>
</reference>
<dbReference type="GO" id="GO:0006493">
    <property type="term" value="P:protein O-linked glycosylation"/>
    <property type="evidence" value="ECO:0007669"/>
    <property type="project" value="InterPro"/>
</dbReference>
<dbReference type="GO" id="GO:0016020">
    <property type="term" value="C:membrane"/>
    <property type="evidence" value="ECO:0007669"/>
    <property type="project" value="InterPro"/>
</dbReference>
<evidence type="ECO:0000256" key="2">
    <source>
        <dbReference type="ARBA" id="ARBA00022676"/>
    </source>
</evidence>
<sequence length="539" mass="61442">MKSLNKSLIFILALAFLARIVGISYGLPLWLVDDEPPFTLAALKMLQLKTLIPASQLADFKTVLYYPPYLSYLYLPFFAALVAIKLLLYDGPSALFASFLLTDLSWFYIIARTINVVLATLSVFLVYKITENIFRDRRPALLAAFFVSTSLIHTALSMVSRHWLSFFLFAAITLFWLSREHLSEKKRYLCAAISAGIGVGFAIINILLAALIVLWHTIYDKKTILGALKEKFFYSLFSVFAALAALPYLLYPGSLGFRADTTEETTKTILGALASPIYFAKTIATSEFILIAFTILGLVFTFKNHRRVFWAFAAFIYSYSAIFYLVFRFEPRFFMGLLPFYAILAGYGFYEIQKKLPSGVPQKIFLLVLLIPLVFVLRFDWLAIKNDSRVLARRWAEENLPPGTKIIVLARLTRFSTTEKAISEQEKIDSSSLRKVDRADAELGKPNFHALNLFDAGNQNFYENVESYIQQNNYEYLVIQPTYKNSQYFKNVLEKSELMRTFGSGETAISLAESQFLKSPLVLFQIKEMGPEIEIYKLK</sequence>
<keyword evidence="4 7" id="KW-0812">Transmembrane</keyword>
<keyword evidence="6 7" id="KW-0472">Membrane</keyword>
<dbReference type="Proteomes" id="UP000179251">
    <property type="component" value="Unassembled WGS sequence"/>
</dbReference>
<feature type="transmembrane region" description="Helical" evidence="7">
    <location>
        <begin position="139"/>
        <end position="156"/>
    </location>
</feature>
<keyword evidence="2" id="KW-0328">Glycosyltransferase</keyword>
<keyword evidence="5 7" id="KW-1133">Transmembrane helix</keyword>
<feature type="transmembrane region" description="Helical" evidence="7">
    <location>
        <begin position="109"/>
        <end position="127"/>
    </location>
</feature>
<evidence type="ECO:0000259" key="8">
    <source>
        <dbReference type="Pfam" id="PF02366"/>
    </source>
</evidence>
<feature type="transmembrane region" description="Helical" evidence="7">
    <location>
        <begin position="334"/>
        <end position="352"/>
    </location>
</feature>
<dbReference type="GO" id="GO:0012505">
    <property type="term" value="C:endomembrane system"/>
    <property type="evidence" value="ECO:0007669"/>
    <property type="project" value="UniProtKB-SubCell"/>
</dbReference>
<dbReference type="AlphaFoldDB" id="A0A1F5VGA4"/>